<sequence length="41" mass="4372">MYSQNPTHFNTVFLITLFAGFLPCLGVETGAACSTSTRCDG</sequence>
<evidence type="ECO:0000313" key="2">
    <source>
        <dbReference type="Proteomes" id="UP000270487"/>
    </source>
</evidence>
<name>A0A3S5AZ43_SERFO</name>
<reference evidence="1 2" key="1">
    <citation type="submission" date="2018-12" db="EMBL/GenBank/DDBJ databases">
        <authorList>
            <consortium name="Pathogen Informatics"/>
        </authorList>
    </citation>
    <scope>NUCLEOTIDE SEQUENCE [LARGE SCALE GENOMIC DNA]</scope>
    <source>
        <strain evidence="1 2">NCTC13193</strain>
    </source>
</reference>
<dbReference type="EMBL" id="LR134492">
    <property type="protein sequence ID" value="VEI73451.1"/>
    <property type="molecule type" value="Genomic_DNA"/>
</dbReference>
<accession>A0A3S5AZ43</accession>
<proteinExistence type="predicted"/>
<gene>
    <name evidence="1" type="ORF">NCTC13193_04165</name>
</gene>
<evidence type="ECO:0000313" key="1">
    <source>
        <dbReference type="EMBL" id="VEI73451.1"/>
    </source>
</evidence>
<dbReference type="AlphaFoldDB" id="A0A3S5AZ43"/>
<dbReference type="Proteomes" id="UP000270487">
    <property type="component" value="Chromosome"/>
</dbReference>
<protein>
    <submittedName>
        <fullName evidence="1">Uncharacterized protein</fullName>
    </submittedName>
</protein>
<organism evidence="1 2">
    <name type="scientific">Serratia fonticola</name>
    <dbReference type="NCBI Taxonomy" id="47917"/>
    <lineage>
        <taxon>Bacteria</taxon>
        <taxon>Pseudomonadati</taxon>
        <taxon>Pseudomonadota</taxon>
        <taxon>Gammaproteobacteria</taxon>
        <taxon>Enterobacterales</taxon>
        <taxon>Yersiniaceae</taxon>
        <taxon>Serratia</taxon>
    </lineage>
</organism>